<gene>
    <name evidence="2" type="ORF">ACFQ3L_02010</name>
</gene>
<dbReference type="EMBL" id="JBHTMO010000003">
    <property type="protein sequence ID" value="MFD1392360.1"/>
    <property type="molecule type" value="Genomic_DNA"/>
</dbReference>
<evidence type="ECO:0000313" key="3">
    <source>
        <dbReference type="Proteomes" id="UP001597249"/>
    </source>
</evidence>
<keyword evidence="1" id="KW-1133">Transmembrane helix</keyword>
<sequence>MRAKLWLTLAGGLVLASGAAGEWQLLKALVPNPFLVGLLGLLLGATIAALIGLWWPKKN</sequence>
<dbReference type="Proteomes" id="UP001597249">
    <property type="component" value="Unassembled WGS sequence"/>
</dbReference>
<reference evidence="3" key="1">
    <citation type="journal article" date="2019" name="Int. J. Syst. Evol. Microbiol.">
        <title>The Global Catalogue of Microorganisms (GCM) 10K type strain sequencing project: providing services to taxonomists for standard genome sequencing and annotation.</title>
        <authorList>
            <consortium name="The Broad Institute Genomics Platform"/>
            <consortium name="The Broad Institute Genome Sequencing Center for Infectious Disease"/>
            <person name="Wu L."/>
            <person name="Ma J."/>
        </authorList>
    </citation>
    <scope>NUCLEOTIDE SEQUENCE [LARGE SCALE GENOMIC DNA]</scope>
    <source>
        <strain evidence="3">CCM 8911</strain>
    </source>
</reference>
<name>A0ABW4B5R1_9LACO</name>
<keyword evidence="1" id="KW-0812">Transmembrane</keyword>
<protein>
    <submittedName>
        <fullName evidence="2">Uncharacterized protein</fullName>
    </submittedName>
</protein>
<evidence type="ECO:0000256" key="1">
    <source>
        <dbReference type="SAM" id="Phobius"/>
    </source>
</evidence>
<keyword evidence="3" id="KW-1185">Reference proteome</keyword>
<dbReference type="RefSeq" id="WP_125585316.1">
    <property type="nucleotide sequence ID" value="NZ_JBHTMO010000003.1"/>
</dbReference>
<comment type="caution">
    <text evidence="2">The sequence shown here is derived from an EMBL/GenBank/DDBJ whole genome shotgun (WGS) entry which is preliminary data.</text>
</comment>
<keyword evidence="1" id="KW-0472">Membrane</keyword>
<evidence type="ECO:0000313" key="2">
    <source>
        <dbReference type="EMBL" id="MFD1392360.1"/>
    </source>
</evidence>
<proteinExistence type="predicted"/>
<organism evidence="2 3">
    <name type="scientific">Lacticaseibacillus jixianensis</name>
    <dbReference type="NCBI Taxonomy" id="2486012"/>
    <lineage>
        <taxon>Bacteria</taxon>
        <taxon>Bacillati</taxon>
        <taxon>Bacillota</taxon>
        <taxon>Bacilli</taxon>
        <taxon>Lactobacillales</taxon>
        <taxon>Lactobacillaceae</taxon>
        <taxon>Lacticaseibacillus</taxon>
    </lineage>
</organism>
<feature type="transmembrane region" description="Helical" evidence="1">
    <location>
        <begin position="36"/>
        <end position="55"/>
    </location>
</feature>
<accession>A0ABW4B5R1</accession>